<dbReference type="Pfam" id="PF00692">
    <property type="entry name" value="dUTPase"/>
    <property type="match status" value="1"/>
</dbReference>
<dbReference type="GO" id="GO:0046081">
    <property type="term" value="P:dUTP catabolic process"/>
    <property type="evidence" value="ECO:0007669"/>
    <property type="project" value="InterPro"/>
</dbReference>
<name>A0A2K9VHJ7_9CAUD</name>
<comment type="similarity">
    <text evidence="1">Belongs to the dUTPase family.</text>
</comment>
<dbReference type="Gene3D" id="2.70.40.10">
    <property type="match status" value="1"/>
</dbReference>
<feature type="domain" description="dUTPase-like" evidence="5">
    <location>
        <begin position="9"/>
        <end position="143"/>
    </location>
</feature>
<dbReference type="Proteomes" id="UP000240903">
    <property type="component" value="Segment"/>
</dbReference>
<evidence type="ECO:0000256" key="2">
    <source>
        <dbReference type="ARBA" id="ARBA00012379"/>
    </source>
</evidence>
<dbReference type="PANTHER" id="PTHR11241">
    <property type="entry name" value="DEOXYURIDINE 5'-TRIPHOSPHATE NUCLEOTIDOHYDROLASE"/>
    <property type="match status" value="1"/>
</dbReference>
<dbReference type="SUPFAM" id="SSF51283">
    <property type="entry name" value="dUTPase-like"/>
    <property type="match status" value="1"/>
</dbReference>
<proteinExistence type="inferred from homology"/>
<dbReference type="GO" id="GO:0004170">
    <property type="term" value="F:dUTP diphosphatase activity"/>
    <property type="evidence" value="ECO:0007669"/>
    <property type="project" value="UniProtKB-EC"/>
</dbReference>
<dbReference type="GO" id="GO:0006226">
    <property type="term" value="P:dUMP biosynthetic process"/>
    <property type="evidence" value="ECO:0007669"/>
    <property type="project" value="InterPro"/>
</dbReference>
<dbReference type="CDD" id="cd07557">
    <property type="entry name" value="trimeric_dUTPase"/>
    <property type="match status" value="1"/>
</dbReference>
<organism evidence="6 7">
    <name type="scientific">Pseudomonas phage Littlefix</name>
    <dbReference type="NCBI Taxonomy" id="2079289"/>
    <lineage>
        <taxon>Viruses</taxon>
        <taxon>Duplodnaviria</taxon>
        <taxon>Heunggongvirae</taxon>
        <taxon>Uroviricota</taxon>
        <taxon>Caudoviricetes</taxon>
        <taxon>Schitoviridae</taxon>
        <taxon>Littlefixvirus</taxon>
        <taxon>Littlefixvirus littlefix</taxon>
    </lineage>
</organism>
<dbReference type="InterPro" id="IPR036157">
    <property type="entry name" value="dUTPase-like_sf"/>
</dbReference>
<gene>
    <name evidence="6" type="ORF">PsPhLittlefix_gp21</name>
</gene>
<accession>A0A2K9VHJ7</accession>
<protein>
    <recommendedName>
        <fullName evidence="2">dUTP diphosphatase</fullName>
        <ecNumber evidence="2">3.6.1.23</ecNumber>
    </recommendedName>
</protein>
<dbReference type="PANTHER" id="PTHR11241:SF0">
    <property type="entry name" value="DEOXYURIDINE 5'-TRIPHOSPHATE NUCLEOTIDOHYDROLASE"/>
    <property type="match status" value="1"/>
</dbReference>
<dbReference type="EC" id="3.6.1.23" evidence="2"/>
<dbReference type="EMBL" id="MG775260">
    <property type="protein sequence ID" value="AUV61836.1"/>
    <property type="molecule type" value="Genomic_DNA"/>
</dbReference>
<keyword evidence="7" id="KW-1185">Reference proteome</keyword>
<evidence type="ECO:0000256" key="3">
    <source>
        <dbReference type="ARBA" id="ARBA00022801"/>
    </source>
</evidence>
<dbReference type="GO" id="GO:0000287">
    <property type="term" value="F:magnesium ion binding"/>
    <property type="evidence" value="ECO:0007669"/>
    <property type="project" value="InterPro"/>
</dbReference>
<dbReference type="NCBIfam" id="TIGR00576">
    <property type="entry name" value="dut"/>
    <property type="match status" value="1"/>
</dbReference>
<keyword evidence="4" id="KW-0546">Nucleotide metabolism</keyword>
<dbReference type="InterPro" id="IPR033704">
    <property type="entry name" value="dUTPase_trimeric"/>
</dbReference>
<dbReference type="InterPro" id="IPR008181">
    <property type="entry name" value="dUTPase"/>
</dbReference>
<evidence type="ECO:0000256" key="1">
    <source>
        <dbReference type="ARBA" id="ARBA00006581"/>
    </source>
</evidence>
<evidence type="ECO:0000259" key="5">
    <source>
        <dbReference type="Pfam" id="PF00692"/>
    </source>
</evidence>
<evidence type="ECO:0000313" key="7">
    <source>
        <dbReference type="Proteomes" id="UP000240903"/>
    </source>
</evidence>
<dbReference type="InterPro" id="IPR029054">
    <property type="entry name" value="dUTPase-like"/>
</dbReference>
<evidence type="ECO:0000256" key="4">
    <source>
        <dbReference type="ARBA" id="ARBA00023080"/>
    </source>
</evidence>
<keyword evidence="3 6" id="KW-0378">Hydrolase</keyword>
<dbReference type="NCBIfam" id="NF001862">
    <property type="entry name" value="PRK00601.1"/>
    <property type="match status" value="1"/>
</dbReference>
<evidence type="ECO:0000313" key="6">
    <source>
        <dbReference type="EMBL" id="AUV61836.1"/>
    </source>
</evidence>
<sequence length="144" mass="15327">MQFKKLHANFQLPQRSSEQAGGYDLFMPEAGIVHQHDIPDQGKLVGLGFSAAVPTGFVALILPRSGAGAKHGVELRNTVGVIDADYRGEWMVAVKTKGGTEFGWAEGERLFQYVLVPAGISEPVLVEELDATARGEGGFGSSGK</sequence>
<reference evidence="7" key="1">
    <citation type="submission" date="2018-01" db="EMBL/GenBank/DDBJ databases">
        <title>Pseudomonas phages infecting Pseudomonas sp. isolated from Prunus avium.</title>
        <authorList>
            <person name="Colberg O."/>
            <person name="Carstens A.B."/>
            <person name="Kot W."/>
            <person name="Hansen L.H."/>
        </authorList>
    </citation>
    <scope>NUCLEOTIDE SEQUENCE [LARGE SCALE GENOMIC DNA]</scope>
</reference>